<evidence type="ECO:0000256" key="2">
    <source>
        <dbReference type="ARBA" id="ARBA00022679"/>
    </source>
</evidence>
<reference evidence="5" key="1">
    <citation type="submission" date="2023-03" db="EMBL/GenBank/DDBJ databases">
        <title>Massive genome expansion in bonnet fungi (Mycena s.s.) driven by repeated elements and novel gene families across ecological guilds.</title>
        <authorList>
            <consortium name="Lawrence Berkeley National Laboratory"/>
            <person name="Harder C.B."/>
            <person name="Miyauchi S."/>
            <person name="Viragh M."/>
            <person name="Kuo A."/>
            <person name="Thoen E."/>
            <person name="Andreopoulos B."/>
            <person name="Lu D."/>
            <person name="Skrede I."/>
            <person name="Drula E."/>
            <person name="Henrissat B."/>
            <person name="Morin E."/>
            <person name="Kohler A."/>
            <person name="Barry K."/>
            <person name="LaButti K."/>
            <person name="Morin E."/>
            <person name="Salamov A."/>
            <person name="Lipzen A."/>
            <person name="Mereny Z."/>
            <person name="Hegedus B."/>
            <person name="Baldrian P."/>
            <person name="Stursova M."/>
            <person name="Weitz H."/>
            <person name="Taylor A."/>
            <person name="Grigoriev I.V."/>
            <person name="Nagy L.G."/>
            <person name="Martin F."/>
            <person name="Kauserud H."/>
        </authorList>
    </citation>
    <scope>NUCLEOTIDE SEQUENCE</scope>
    <source>
        <strain evidence="5">CBHHK002</strain>
    </source>
</reference>
<feature type="domain" description="Alpha-type protein kinase" evidence="4">
    <location>
        <begin position="1"/>
        <end position="107"/>
    </location>
</feature>
<protein>
    <submittedName>
        <fullName evidence="5">Kinase-like domain-containing protein</fullName>
    </submittedName>
</protein>
<dbReference type="Proteomes" id="UP001218218">
    <property type="component" value="Unassembled WGS sequence"/>
</dbReference>
<accession>A0AAD7EWF4</accession>
<feature type="non-terminal residue" evidence="5">
    <location>
        <position position="107"/>
    </location>
</feature>
<dbReference type="GO" id="GO:0004674">
    <property type="term" value="F:protein serine/threonine kinase activity"/>
    <property type="evidence" value="ECO:0007669"/>
    <property type="project" value="UniProtKB-KW"/>
</dbReference>
<comment type="caution">
    <text evidence="5">The sequence shown here is derived from an EMBL/GenBank/DDBJ whole genome shotgun (WGS) entry which is preliminary data.</text>
</comment>
<dbReference type="InterPro" id="IPR011009">
    <property type="entry name" value="Kinase-like_dom_sf"/>
</dbReference>
<evidence type="ECO:0000256" key="1">
    <source>
        <dbReference type="ARBA" id="ARBA00022527"/>
    </source>
</evidence>
<sequence>IWLFEPRRSSPVKHWSGTNEYPAWHQNKLGSTLNAFAHYVHLFSQESTVPADLQTATVVNENGEGVQVLFDVMSHTLNGLSGVGDYGKSGITGFLKKHECGNRCHNL</sequence>
<dbReference type="SUPFAM" id="SSF56112">
    <property type="entry name" value="Protein kinase-like (PK-like)"/>
    <property type="match status" value="1"/>
</dbReference>
<evidence type="ECO:0000313" key="6">
    <source>
        <dbReference type="Proteomes" id="UP001218218"/>
    </source>
</evidence>
<keyword evidence="6" id="KW-1185">Reference proteome</keyword>
<proteinExistence type="predicted"/>
<evidence type="ECO:0000259" key="4">
    <source>
        <dbReference type="PROSITE" id="PS51158"/>
    </source>
</evidence>
<dbReference type="PROSITE" id="PS51158">
    <property type="entry name" value="ALPHA_KINASE"/>
    <property type="match status" value="1"/>
</dbReference>
<evidence type="ECO:0000256" key="3">
    <source>
        <dbReference type="ARBA" id="ARBA00022777"/>
    </source>
</evidence>
<dbReference type="AlphaFoldDB" id="A0AAD7EWF4"/>
<dbReference type="GO" id="GO:0005524">
    <property type="term" value="F:ATP binding"/>
    <property type="evidence" value="ECO:0007669"/>
    <property type="project" value="InterPro"/>
</dbReference>
<feature type="non-terminal residue" evidence="5">
    <location>
        <position position="1"/>
    </location>
</feature>
<evidence type="ECO:0000313" key="5">
    <source>
        <dbReference type="EMBL" id="KAJ7353040.1"/>
    </source>
</evidence>
<gene>
    <name evidence="5" type="ORF">DFH08DRAFT_615771</name>
</gene>
<dbReference type="Gene3D" id="3.20.200.10">
    <property type="entry name" value="MHCK/EF2 kinase"/>
    <property type="match status" value="1"/>
</dbReference>
<name>A0AAD7EWF4_9AGAR</name>
<keyword evidence="2" id="KW-0808">Transferase</keyword>
<dbReference type="EMBL" id="JARIHO010000011">
    <property type="protein sequence ID" value="KAJ7353040.1"/>
    <property type="molecule type" value="Genomic_DNA"/>
</dbReference>
<organism evidence="5 6">
    <name type="scientific">Mycena albidolilacea</name>
    <dbReference type="NCBI Taxonomy" id="1033008"/>
    <lineage>
        <taxon>Eukaryota</taxon>
        <taxon>Fungi</taxon>
        <taxon>Dikarya</taxon>
        <taxon>Basidiomycota</taxon>
        <taxon>Agaricomycotina</taxon>
        <taxon>Agaricomycetes</taxon>
        <taxon>Agaricomycetidae</taxon>
        <taxon>Agaricales</taxon>
        <taxon>Marasmiineae</taxon>
        <taxon>Mycenaceae</taxon>
        <taxon>Mycena</taxon>
    </lineage>
</organism>
<dbReference type="InterPro" id="IPR004166">
    <property type="entry name" value="a-kinase_dom"/>
</dbReference>
<keyword evidence="3 5" id="KW-0418">Kinase</keyword>
<keyword evidence="1" id="KW-0723">Serine/threonine-protein kinase</keyword>
<dbReference type="Pfam" id="PF02816">
    <property type="entry name" value="Alpha_kinase"/>
    <property type="match status" value="1"/>
</dbReference>